<protein>
    <submittedName>
        <fullName evidence="2">Uncharacterized protein</fullName>
    </submittedName>
</protein>
<reference evidence="3" key="1">
    <citation type="submission" date="2015-12" db="EMBL/GenBank/DDBJ databases">
        <title>Update maize B73 reference genome by single molecule sequencing technologies.</title>
        <authorList>
            <consortium name="Maize Genome Sequencing Project"/>
            <person name="Ware D."/>
        </authorList>
    </citation>
    <scope>NUCLEOTIDE SEQUENCE [LARGE SCALE GENOMIC DNA]</scope>
    <source>
        <strain evidence="3">cv. B73</strain>
    </source>
</reference>
<feature type="region of interest" description="Disordered" evidence="1">
    <location>
        <begin position="1"/>
        <end position="22"/>
    </location>
</feature>
<dbReference type="EnsemblPlants" id="Zm00001eb073190_T001">
    <property type="protein sequence ID" value="Zm00001eb073190_P001"/>
    <property type="gene ID" value="Zm00001eb073190"/>
</dbReference>
<sequence length="98" mass="10388">MATASQPAAPTPNGYGGGILAGGDGVHGTARRQISLGHCEPVSQHCCCCTAVVRWGYCQSVARHPREQGSHHSSSQDMAVEWLHRNLSWSGPVQGTYS</sequence>
<organism evidence="2 3">
    <name type="scientific">Zea mays</name>
    <name type="common">Maize</name>
    <dbReference type="NCBI Taxonomy" id="4577"/>
    <lineage>
        <taxon>Eukaryota</taxon>
        <taxon>Viridiplantae</taxon>
        <taxon>Streptophyta</taxon>
        <taxon>Embryophyta</taxon>
        <taxon>Tracheophyta</taxon>
        <taxon>Spermatophyta</taxon>
        <taxon>Magnoliopsida</taxon>
        <taxon>Liliopsida</taxon>
        <taxon>Poales</taxon>
        <taxon>Poaceae</taxon>
        <taxon>PACMAD clade</taxon>
        <taxon>Panicoideae</taxon>
        <taxon>Andropogonodae</taxon>
        <taxon>Andropogoneae</taxon>
        <taxon>Tripsacinae</taxon>
        <taxon>Zea</taxon>
    </lineage>
</organism>
<dbReference type="Proteomes" id="UP000007305">
    <property type="component" value="Chromosome 2"/>
</dbReference>
<name>A0A804MBI0_MAIZE</name>
<dbReference type="AlphaFoldDB" id="A0A804MBI0"/>
<dbReference type="Gramene" id="Zm00001eb073190_T001">
    <property type="protein sequence ID" value="Zm00001eb073190_P001"/>
    <property type="gene ID" value="Zm00001eb073190"/>
</dbReference>
<evidence type="ECO:0000256" key="1">
    <source>
        <dbReference type="SAM" id="MobiDB-lite"/>
    </source>
</evidence>
<proteinExistence type="predicted"/>
<evidence type="ECO:0000313" key="2">
    <source>
        <dbReference type="EnsemblPlants" id="Zm00001eb073190_P001"/>
    </source>
</evidence>
<accession>A0A804MBI0</accession>
<reference evidence="2" key="3">
    <citation type="submission" date="2021-05" db="UniProtKB">
        <authorList>
            <consortium name="EnsemblPlants"/>
        </authorList>
    </citation>
    <scope>IDENTIFICATION</scope>
    <source>
        <strain evidence="2">cv. B73</strain>
    </source>
</reference>
<keyword evidence="3" id="KW-1185">Reference proteome</keyword>
<dbReference type="InParanoid" id="A0A804MBI0"/>
<evidence type="ECO:0000313" key="3">
    <source>
        <dbReference type="Proteomes" id="UP000007305"/>
    </source>
</evidence>
<reference evidence="2" key="2">
    <citation type="submission" date="2019-07" db="EMBL/GenBank/DDBJ databases">
        <authorList>
            <person name="Seetharam A."/>
            <person name="Woodhouse M."/>
            <person name="Cannon E."/>
        </authorList>
    </citation>
    <scope>NUCLEOTIDE SEQUENCE [LARGE SCALE GENOMIC DNA]</scope>
    <source>
        <strain evidence="2">cv. B73</strain>
    </source>
</reference>